<sequence>MSDKSVTYYKDSLDIPDTVRTMQTVHGHNFEEPFYICDLSEIVNKFIMWKRILPRIIPYYAVKCNTYAPLLTMLAELGIGFDCASGNEIVKIQALGVLPNRIVFANPVKRTSELLYARKHGIKRMTFDNECELHRVKKLFPDAELILRIRCDAKKAWFRGLGEKYGCDPKIEAFELIQSALSLNMKVIGISFHVGSGCLDYGTYFKAIATARKIFDLSEKIGNRMTLLDIGGGFISDVQAFSEVAKVINQALSTFFPSNDVTVIAEPGRYFASAAFTLVTKVINVKEARNNGKPSFAYTINCGIHAGFRYLLFGRKLTRPEVIRETNEEKYKCTIWGPTCDPADKLYEDIRLPKLQVDDVLIFRNFGAYSTVLATNFNGFEMAEIKPYLNVKHENLNQQTEWDRQTIIQ</sequence>
<evidence type="ECO:0000256" key="2">
    <source>
        <dbReference type="ARBA" id="ARBA00008872"/>
    </source>
</evidence>
<comment type="function">
    <text evidence="8">Catalyzes the first and rate-limiting step of polyamine biosynthesis that converts ornithine into putrescine, which is the precursor for the polyamines, spermidine and spermine. Polyamines are essential for cell proliferation and are implicated in cellular processes, ranging from DNA replication to apoptosis.</text>
</comment>
<dbReference type="InterPro" id="IPR022644">
    <property type="entry name" value="De-COase2_N"/>
</dbReference>
<evidence type="ECO:0000256" key="3">
    <source>
        <dbReference type="ARBA" id="ARBA00022898"/>
    </source>
</evidence>
<dbReference type="PROSITE" id="PS00878">
    <property type="entry name" value="ODR_DC_2_1"/>
    <property type="match status" value="1"/>
</dbReference>
<evidence type="ECO:0000256" key="12">
    <source>
        <dbReference type="RuleBase" id="RU003737"/>
    </source>
</evidence>
<evidence type="ECO:0000256" key="5">
    <source>
        <dbReference type="ARBA" id="ARBA00023239"/>
    </source>
</evidence>
<evidence type="ECO:0000256" key="11">
    <source>
        <dbReference type="PIRSR" id="PIRSR600183-50"/>
    </source>
</evidence>
<dbReference type="InterPro" id="IPR022643">
    <property type="entry name" value="De-COase2_C"/>
</dbReference>
<keyword evidence="5" id="KW-0456">Lyase</keyword>
<keyword evidence="4" id="KW-0620">Polyamine biosynthesis</keyword>
<feature type="domain" description="Orn/DAP/Arg decarboxylase 2 N-terminal" evidence="14">
    <location>
        <begin position="40"/>
        <end position="272"/>
    </location>
</feature>
<reference evidence="15 16" key="1">
    <citation type="submission" date="2020-11" db="EMBL/GenBank/DDBJ databases">
        <authorList>
            <person name="Wallbank WR R."/>
            <person name="Pardo Diaz C."/>
            <person name="Kozak K."/>
            <person name="Martin S."/>
            <person name="Jiggins C."/>
            <person name="Moest M."/>
            <person name="Warren A I."/>
            <person name="Generalovic N T."/>
            <person name="Byers J.R.P. K."/>
            <person name="Montejo-Kovacevich G."/>
            <person name="Yen C E."/>
        </authorList>
    </citation>
    <scope>NUCLEOTIDE SEQUENCE [LARGE SCALE GENOMIC DNA]</scope>
</reference>
<evidence type="ECO:0000256" key="10">
    <source>
        <dbReference type="ARBA" id="ARBA00049127"/>
    </source>
</evidence>
<evidence type="ECO:0000256" key="7">
    <source>
        <dbReference type="ARBA" id="ARBA00034138"/>
    </source>
</evidence>
<dbReference type="AlphaFoldDB" id="A0A7R8YX00"/>
<dbReference type="EC" id="4.1.1.17" evidence="7"/>
<dbReference type="InterPro" id="IPR022653">
    <property type="entry name" value="De-COase2_pyr-phos_BS"/>
</dbReference>
<comment type="similarity">
    <text evidence="2 12">Belongs to the Orn/Lys/Arg decarboxylase class-II family.</text>
</comment>
<accession>A0A7R8YX00</accession>
<evidence type="ECO:0000256" key="6">
    <source>
        <dbReference type="ARBA" id="ARBA00034115"/>
    </source>
</evidence>
<dbReference type="GO" id="GO:0004586">
    <property type="term" value="F:ornithine decarboxylase activity"/>
    <property type="evidence" value="ECO:0007669"/>
    <property type="project" value="UniProtKB-EC"/>
</dbReference>
<feature type="modified residue" description="N6-(pyridoxal phosphate)lysine" evidence="11">
    <location>
        <position position="63"/>
    </location>
</feature>
<dbReference type="InParanoid" id="A0A7R8YX00"/>
<dbReference type="OrthoDB" id="5034579at2759"/>
<evidence type="ECO:0000256" key="4">
    <source>
        <dbReference type="ARBA" id="ARBA00023115"/>
    </source>
</evidence>
<keyword evidence="16" id="KW-1185">Reference proteome</keyword>
<comment type="cofactor">
    <cofactor evidence="1 11">
        <name>pyridoxal 5'-phosphate</name>
        <dbReference type="ChEBI" id="CHEBI:597326"/>
    </cofactor>
</comment>
<dbReference type="OMA" id="KCNNEPA"/>
<evidence type="ECO:0000259" key="14">
    <source>
        <dbReference type="Pfam" id="PF02784"/>
    </source>
</evidence>
<dbReference type="PRINTS" id="PR01179">
    <property type="entry name" value="ODADCRBXLASE"/>
</dbReference>
<evidence type="ECO:0000259" key="13">
    <source>
        <dbReference type="Pfam" id="PF00278"/>
    </source>
</evidence>
<comment type="subunit">
    <text evidence="9">Homodimer. Only the dimer is catalytically active, as the active sites are constructed of residues from both monomers.</text>
</comment>
<dbReference type="InterPro" id="IPR000183">
    <property type="entry name" value="Orn/DAP/Arg_de-COase"/>
</dbReference>
<dbReference type="PANTHER" id="PTHR11482">
    <property type="entry name" value="ARGININE/DIAMINOPIMELATE/ORNITHINE DECARBOXYLASE"/>
    <property type="match status" value="1"/>
</dbReference>
<evidence type="ECO:0000313" key="16">
    <source>
        <dbReference type="Proteomes" id="UP000594454"/>
    </source>
</evidence>
<dbReference type="GO" id="GO:0005737">
    <property type="term" value="C:cytoplasm"/>
    <property type="evidence" value="ECO:0007669"/>
    <property type="project" value="TreeGrafter"/>
</dbReference>
<keyword evidence="3 11" id="KW-0663">Pyridoxal phosphate</keyword>
<dbReference type="SUPFAM" id="SSF50621">
    <property type="entry name" value="Alanine racemase C-terminal domain-like"/>
    <property type="match status" value="1"/>
</dbReference>
<dbReference type="Gene3D" id="3.20.20.10">
    <property type="entry name" value="Alanine racemase"/>
    <property type="match status" value="1"/>
</dbReference>
<proteinExistence type="inferred from homology"/>
<dbReference type="Pfam" id="PF02784">
    <property type="entry name" value="Orn_Arg_deC_N"/>
    <property type="match status" value="1"/>
</dbReference>
<comment type="catalytic activity">
    <reaction evidence="10">
        <text>L-ornithine + H(+) = putrescine + CO2</text>
        <dbReference type="Rhea" id="RHEA:22964"/>
        <dbReference type="ChEBI" id="CHEBI:15378"/>
        <dbReference type="ChEBI" id="CHEBI:16526"/>
        <dbReference type="ChEBI" id="CHEBI:46911"/>
        <dbReference type="ChEBI" id="CHEBI:326268"/>
        <dbReference type="EC" id="4.1.1.17"/>
    </reaction>
</comment>
<feature type="domain" description="Orn/DAP/Arg decarboxylase 2 C-terminal" evidence="13">
    <location>
        <begin position="35"/>
        <end position="367"/>
    </location>
</feature>
<dbReference type="FunFam" id="3.20.20.10:FF:000005">
    <property type="entry name" value="Ornithine decarboxylase"/>
    <property type="match status" value="1"/>
</dbReference>
<evidence type="ECO:0000313" key="15">
    <source>
        <dbReference type="EMBL" id="CAD7087905.1"/>
    </source>
</evidence>
<name>A0A7R8YX00_HERIL</name>
<dbReference type="SUPFAM" id="SSF51419">
    <property type="entry name" value="PLP-binding barrel"/>
    <property type="match status" value="1"/>
</dbReference>
<dbReference type="PANTHER" id="PTHR11482:SF6">
    <property type="entry name" value="ORNITHINE DECARBOXYLASE 1-RELATED"/>
    <property type="match status" value="1"/>
</dbReference>
<dbReference type="CDD" id="cd00622">
    <property type="entry name" value="PLPDE_III_ODC"/>
    <property type="match status" value="1"/>
</dbReference>
<dbReference type="InterPro" id="IPR009006">
    <property type="entry name" value="Ala_racemase/Decarboxylase_C"/>
</dbReference>
<gene>
    <name evidence="15" type="ORF">HERILL_LOCUS10577</name>
</gene>
<dbReference type="Pfam" id="PF00278">
    <property type="entry name" value="Orn_DAP_Arg_deC"/>
    <property type="match status" value="1"/>
</dbReference>
<evidence type="ECO:0000256" key="1">
    <source>
        <dbReference type="ARBA" id="ARBA00001933"/>
    </source>
</evidence>
<evidence type="ECO:0000256" key="9">
    <source>
        <dbReference type="ARBA" id="ARBA00046672"/>
    </source>
</evidence>
<dbReference type="Gene3D" id="2.40.37.10">
    <property type="entry name" value="Lyase, Ornithine Decarboxylase, Chain A, domain 1"/>
    <property type="match status" value="1"/>
</dbReference>
<dbReference type="InterPro" id="IPR002433">
    <property type="entry name" value="Orn_de-COase"/>
</dbReference>
<dbReference type="InterPro" id="IPR029066">
    <property type="entry name" value="PLP-binding_barrel"/>
</dbReference>
<dbReference type="GO" id="GO:0033387">
    <property type="term" value="P:putrescine biosynthetic process from arginine, via ornithine"/>
    <property type="evidence" value="ECO:0007669"/>
    <property type="project" value="TreeGrafter"/>
</dbReference>
<comment type="pathway">
    <text evidence="6">Amine and polyamine biosynthesis; putrescine biosynthesis via L-ornithine pathway; putrescine from L-ornithine: step 1/1.</text>
</comment>
<protein>
    <recommendedName>
        <fullName evidence="7">ornithine decarboxylase</fullName>
        <ecNumber evidence="7">4.1.1.17</ecNumber>
    </recommendedName>
</protein>
<feature type="active site" description="Proton donor" evidence="11">
    <location>
        <position position="340"/>
    </location>
</feature>
<dbReference type="PRINTS" id="PR01182">
    <property type="entry name" value="ORNDCRBXLASE"/>
</dbReference>
<organism evidence="15 16">
    <name type="scientific">Hermetia illucens</name>
    <name type="common">Black soldier fly</name>
    <dbReference type="NCBI Taxonomy" id="343691"/>
    <lineage>
        <taxon>Eukaryota</taxon>
        <taxon>Metazoa</taxon>
        <taxon>Ecdysozoa</taxon>
        <taxon>Arthropoda</taxon>
        <taxon>Hexapoda</taxon>
        <taxon>Insecta</taxon>
        <taxon>Pterygota</taxon>
        <taxon>Neoptera</taxon>
        <taxon>Endopterygota</taxon>
        <taxon>Diptera</taxon>
        <taxon>Brachycera</taxon>
        <taxon>Stratiomyomorpha</taxon>
        <taxon>Stratiomyidae</taxon>
        <taxon>Hermetiinae</taxon>
        <taxon>Hermetia</taxon>
    </lineage>
</organism>
<dbReference type="EMBL" id="LR899012">
    <property type="protein sequence ID" value="CAD7087905.1"/>
    <property type="molecule type" value="Genomic_DNA"/>
</dbReference>
<dbReference type="Proteomes" id="UP000594454">
    <property type="component" value="Chromosome 4"/>
</dbReference>
<evidence type="ECO:0000256" key="8">
    <source>
        <dbReference type="ARBA" id="ARBA00037173"/>
    </source>
</evidence>